<evidence type="ECO:0000313" key="1">
    <source>
        <dbReference type="EMBL" id="JAE05323.1"/>
    </source>
</evidence>
<proteinExistence type="predicted"/>
<sequence>MHHTSTMTAAAAANACAAYVNGAAFTPKEPVAISLFFFRWLRSLSATNKQLELREEEGARSEKHVAYVRYDPLSRFMRGKAERALCFAPCLFRATVSC</sequence>
<dbReference type="EMBL" id="GBRH01192573">
    <property type="protein sequence ID" value="JAE05323.1"/>
    <property type="molecule type" value="Transcribed_RNA"/>
</dbReference>
<name>A0A0A9FAL9_ARUDO</name>
<organism evidence="1">
    <name type="scientific">Arundo donax</name>
    <name type="common">Giant reed</name>
    <name type="synonym">Donax arundinaceus</name>
    <dbReference type="NCBI Taxonomy" id="35708"/>
    <lineage>
        <taxon>Eukaryota</taxon>
        <taxon>Viridiplantae</taxon>
        <taxon>Streptophyta</taxon>
        <taxon>Embryophyta</taxon>
        <taxon>Tracheophyta</taxon>
        <taxon>Spermatophyta</taxon>
        <taxon>Magnoliopsida</taxon>
        <taxon>Liliopsida</taxon>
        <taxon>Poales</taxon>
        <taxon>Poaceae</taxon>
        <taxon>PACMAD clade</taxon>
        <taxon>Arundinoideae</taxon>
        <taxon>Arundineae</taxon>
        <taxon>Arundo</taxon>
    </lineage>
</organism>
<reference evidence="1" key="1">
    <citation type="submission" date="2014-09" db="EMBL/GenBank/DDBJ databases">
        <authorList>
            <person name="Magalhaes I.L.F."/>
            <person name="Oliveira U."/>
            <person name="Santos F.R."/>
            <person name="Vidigal T.H.D.A."/>
            <person name="Brescovit A.D."/>
            <person name="Santos A.J."/>
        </authorList>
    </citation>
    <scope>NUCLEOTIDE SEQUENCE</scope>
    <source>
        <tissue evidence="1">Shoot tissue taken approximately 20 cm above the soil surface</tissue>
    </source>
</reference>
<accession>A0A0A9FAL9</accession>
<protein>
    <submittedName>
        <fullName evidence="1">Uncharacterized protein</fullName>
    </submittedName>
</protein>
<reference evidence="1" key="2">
    <citation type="journal article" date="2015" name="Data Brief">
        <title>Shoot transcriptome of the giant reed, Arundo donax.</title>
        <authorList>
            <person name="Barrero R.A."/>
            <person name="Guerrero F.D."/>
            <person name="Moolhuijzen P."/>
            <person name="Goolsby J.A."/>
            <person name="Tidwell J."/>
            <person name="Bellgard S.E."/>
            <person name="Bellgard M.I."/>
        </authorList>
    </citation>
    <scope>NUCLEOTIDE SEQUENCE</scope>
    <source>
        <tissue evidence="1">Shoot tissue taken approximately 20 cm above the soil surface</tissue>
    </source>
</reference>
<dbReference type="AlphaFoldDB" id="A0A0A9FAL9"/>